<dbReference type="Pfam" id="PF12802">
    <property type="entry name" value="MarR_2"/>
    <property type="match status" value="1"/>
</dbReference>
<organism evidence="5 6">
    <name type="scientific">Actinomadura litoris</name>
    <dbReference type="NCBI Taxonomy" id="2678616"/>
    <lineage>
        <taxon>Bacteria</taxon>
        <taxon>Bacillati</taxon>
        <taxon>Actinomycetota</taxon>
        <taxon>Actinomycetes</taxon>
        <taxon>Streptosporangiales</taxon>
        <taxon>Thermomonosporaceae</taxon>
        <taxon>Actinomadura</taxon>
    </lineage>
</organism>
<dbReference type="PRINTS" id="PR00598">
    <property type="entry name" value="HTHMARR"/>
</dbReference>
<dbReference type="InterPro" id="IPR036390">
    <property type="entry name" value="WH_DNA-bd_sf"/>
</dbReference>
<evidence type="ECO:0000256" key="2">
    <source>
        <dbReference type="ARBA" id="ARBA00023125"/>
    </source>
</evidence>
<dbReference type="InterPro" id="IPR039422">
    <property type="entry name" value="MarR/SlyA-like"/>
</dbReference>
<dbReference type="SMART" id="SM00419">
    <property type="entry name" value="HTH_CRP"/>
    <property type="match status" value="1"/>
</dbReference>
<dbReference type="PANTHER" id="PTHR33164:SF43">
    <property type="entry name" value="HTH-TYPE TRANSCRIPTIONAL REPRESSOR YETL"/>
    <property type="match status" value="1"/>
</dbReference>
<dbReference type="EMBL" id="WOFH01000004">
    <property type="protein sequence ID" value="MUN37501.1"/>
    <property type="molecule type" value="Genomic_DNA"/>
</dbReference>
<dbReference type="PANTHER" id="PTHR33164">
    <property type="entry name" value="TRANSCRIPTIONAL REGULATOR, MARR FAMILY"/>
    <property type="match status" value="1"/>
</dbReference>
<dbReference type="Gene3D" id="1.10.10.10">
    <property type="entry name" value="Winged helix-like DNA-binding domain superfamily/Winged helix DNA-binding domain"/>
    <property type="match status" value="1"/>
</dbReference>
<evidence type="ECO:0000256" key="1">
    <source>
        <dbReference type="ARBA" id="ARBA00023015"/>
    </source>
</evidence>
<keyword evidence="6" id="KW-1185">Reference proteome</keyword>
<dbReference type="GO" id="GO:0006950">
    <property type="term" value="P:response to stress"/>
    <property type="evidence" value="ECO:0007669"/>
    <property type="project" value="TreeGrafter"/>
</dbReference>
<dbReference type="AlphaFoldDB" id="A0A7K1KZ56"/>
<proteinExistence type="predicted"/>
<protein>
    <submittedName>
        <fullName evidence="5">MarR family transcriptional regulator</fullName>
    </submittedName>
</protein>
<name>A0A7K1KZ56_9ACTN</name>
<feature type="domain" description="HTH marR-type" evidence="4">
    <location>
        <begin position="23"/>
        <end position="155"/>
    </location>
</feature>
<evidence type="ECO:0000259" key="4">
    <source>
        <dbReference type="PROSITE" id="PS50995"/>
    </source>
</evidence>
<comment type="caution">
    <text evidence="5">The sequence shown here is derived from an EMBL/GenBank/DDBJ whole genome shotgun (WGS) entry which is preliminary data.</text>
</comment>
<keyword evidence="3" id="KW-0804">Transcription</keyword>
<dbReference type="InterPro" id="IPR023187">
    <property type="entry name" value="Tscrpt_reg_MarR-type_CS"/>
</dbReference>
<evidence type="ECO:0000313" key="6">
    <source>
        <dbReference type="Proteomes" id="UP000432015"/>
    </source>
</evidence>
<dbReference type="InterPro" id="IPR012318">
    <property type="entry name" value="HTH_CRP"/>
</dbReference>
<dbReference type="PROSITE" id="PS50995">
    <property type="entry name" value="HTH_MARR_2"/>
    <property type="match status" value="1"/>
</dbReference>
<evidence type="ECO:0000256" key="3">
    <source>
        <dbReference type="ARBA" id="ARBA00023163"/>
    </source>
</evidence>
<dbReference type="GO" id="GO:0003677">
    <property type="term" value="F:DNA binding"/>
    <property type="evidence" value="ECO:0007669"/>
    <property type="project" value="UniProtKB-KW"/>
</dbReference>
<gene>
    <name evidence="5" type="ORF">GNZ18_12930</name>
</gene>
<evidence type="ECO:0000313" key="5">
    <source>
        <dbReference type="EMBL" id="MUN37501.1"/>
    </source>
</evidence>
<dbReference type="GO" id="GO:0003700">
    <property type="term" value="F:DNA-binding transcription factor activity"/>
    <property type="evidence" value="ECO:0007669"/>
    <property type="project" value="InterPro"/>
</dbReference>
<keyword evidence="1" id="KW-0805">Transcription regulation</keyword>
<dbReference type="SMART" id="SM00347">
    <property type="entry name" value="HTH_MARR"/>
    <property type="match status" value="1"/>
</dbReference>
<dbReference type="SUPFAM" id="SSF46785">
    <property type="entry name" value="Winged helix' DNA-binding domain"/>
    <property type="match status" value="1"/>
</dbReference>
<keyword evidence="2" id="KW-0238">DNA-binding</keyword>
<sequence length="169" mass="18391">MARSSGTCQSPKGRTLGFHRHDTGTLAFQVRTVWLNMRAAIGEELKAFGLSTPQYATLIMTQAHPGMSVADIARQVASTRQAANEMLAGLEAQGLVERRPNPSDRRSHKIHITESGRTRLAEARVAVARREADLEAAFTPEQRTAARDWLDGVARACRLSAPPTDSSKG</sequence>
<dbReference type="PROSITE" id="PS01117">
    <property type="entry name" value="HTH_MARR_1"/>
    <property type="match status" value="1"/>
</dbReference>
<dbReference type="Proteomes" id="UP000432015">
    <property type="component" value="Unassembled WGS sequence"/>
</dbReference>
<dbReference type="InterPro" id="IPR000835">
    <property type="entry name" value="HTH_MarR-typ"/>
</dbReference>
<dbReference type="InterPro" id="IPR036388">
    <property type="entry name" value="WH-like_DNA-bd_sf"/>
</dbReference>
<reference evidence="5 6" key="1">
    <citation type="submission" date="2019-11" db="EMBL/GenBank/DDBJ databases">
        <authorList>
            <person name="Cao P."/>
        </authorList>
    </citation>
    <scope>NUCLEOTIDE SEQUENCE [LARGE SCALE GENOMIC DNA]</scope>
    <source>
        <strain evidence="5 6">NEAU-AAG5</strain>
    </source>
</reference>
<accession>A0A7K1KZ56</accession>